<evidence type="ECO:0000313" key="10">
    <source>
        <dbReference type="Proteomes" id="UP000325577"/>
    </source>
</evidence>
<proteinExistence type="predicted"/>
<accession>A0A5J4ZC80</accession>
<dbReference type="GO" id="GO:0005634">
    <property type="term" value="C:nucleus"/>
    <property type="evidence" value="ECO:0007669"/>
    <property type="project" value="UniProtKB-SubCell"/>
</dbReference>
<dbReference type="PANTHER" id="PTHR33057:SF138">
    <property type="entry name" value="TRANSCRIPTION REPRESSOR OFP10"/>
    <property type="match status" value="1"/>
</dbReference>
<keyword evidence="10" id="KW-1185">Reference proteome</keyword>
<evidence type="ECO:0000256" key="7">
    <source>
        <dbReference type="SAM" id="MobiDB-lite"/>
    </source>
</evidence>
<dbReference type="AlphaFoldDB" id="A0A5J4ZC80"/>
<feature type="domain" description="OVATE" evidence="8">
    <location>
        <begin position="110"/>
        <end position="169"/>
    </location>
</feature>
<comment type="subcellular location">
    <subcellularLocation>
        <location evidence="1 6">Nucleus</location>
    </subcellularLocation>
</comment>
<keyword evidence="5 6" id="KW-0539">Nucleus</keyword>
<dbReference type="PANTHER" id="PTHR33057">
    <property type="entry name" value="TRANSCRIPTION REPRESSOR OFP7-RELATED"/>
    <property type="match status" value="1"/>
</dbReference>
<dbReference type="InterPro" id="IPR038933">
    <property type="entry name" value="Ovate"/>
</dbReference>
<keyword evidence="2 6" id="KW-0678">Repressor</keyword>
<evidence type="ECO:0000256" key="1">
    <source>
        <dbReference type="ARBA" id="ARBA00004123"/>
    </source>
</evidence>
<dbReference type="NCBIfam" id="TIGR01568">
    <property type="entry name" value="A_thal_3678"/>
    <property type="match status" value="1"/>
</dbReference>
<dbReference type="PROSITE" id="PS51754">
    <property type="entry name" value="OVATE"/>
    <property type="match status" value="1"/>
</dbReference>
<name>A0A5J4ZC80_9ASTE</name>
<reference evidence="9 10" key="1">
    <citation type="submission" date="2019-09" db="EMBL/GenBank/DDBJ databases">
        <title>A chromosome-level genome assembly of the Chinese tupelo Nyssa sinensis.</title>
        <authorList>
            <person name="Yang X."/>
            <person name="Kang M."/>
            <person name="Yang Y."/>
            <person name="Xiong H."/>
            <person name="Wang M."/>
            <person name="Zhang Z."/>
            <person name="Wang Z."/>
            <person name="Wu H."/>
            <person name="Ma T."/>
            <person name="Liu J."/>
            <person name="Xi Z."/>
        </authorList>
    </citation>
    <scope>NUCLEOTIDE SEQUENCE [LARGE SCALE GENOMIC DNA]</scope>
    <source>
        <strain evidence="9">J267</strain>
        <tissue evidence="9">Leaf</tissue>
    </source>
</reference>
<feature type="compositionally biased region" description="Polar residues" evidence="7">
    <location>
        <begin position="43"/>
        <end position="56"/>
    </location>
</feature>
<dbReference type="InterPro" id="IPR006458">
    <property type="entry name" value="Ovate_C"/>
</dbReference>
<organism evidence="9 10">
    <name type="scientific">Nyssa sinensis</name>
    <dbReference type="NCBI Taxonomy" id="561372"/>
    <lineage>
        <taxon>Eukaryota</taxon>
        <taxon>Viridiplantae</taxon>
        <taxon>Streptophyta</taxon>
        <taxon>Embryophyta</taxon>
        <taxon>Tracheophyta</taxon>
        <taxon>Spermatophyta</taxon>
        <taxon>Magnoliopsida</taxon>
        <taxon>eudicotyledons</taxon>
        <taxon>Gunneridae</taxon>
        <taxon>Pentapetalae</taxon>
        <taxon>asterids</taxon>
        <taxon>Cornales</taxon>
        <taxon>Nyssaceae</taxon>
        <taxon>Nyssa</taxon>
    </lineage>
</organism>
<keyword evidence="3 6" id="KW-0805">Transcription regulation</keyword>
<evidence type="ECO:0000256" key="6">
    <source>
        <dbReference type="RuleBase" id="RU367028"/>
    </source>
</evidence>
<dbReference type="EMBL" id="CM018052">
    <property type="protein sequence ID" value="KAA8514967.1"/>
    <property type="molecule type" value="Genomic_DNA"/>
</dbReference>
<evidence type="ECO:0000313" key="9">
    <source>
        <dbReference type="EMBL" id="KAA8514967.1"/>
    </source>
</evidence>
<dbReference type="Proteomes" id="UP000325577">
    <property type="component" value="Linkage Group LG9"/>
</dbReference>
<sequence length="189" mass="21378">MVVWICRILANRFQNLEDLGCAWPKLSDVFDPKTESKSKSTSDQKPSLFHSSSSSWERGGGHSMDDDENYTSTTLSLNLDTSSLFSVHENDPNCSKIVSMCPKICDSVAVVKDSDDPFLDFRLSMFQMILEKEIYSEEDLQELLNCFLQLNSPSHHEIIVQAFMDILNGVFSTRPIPEKPYVSQGSHKC</sequence>
<evidence type="ECO:0000256" key="3">
    <source>
        <dbReference type="ARBA" id="ARBA00023015"/>
    </source>
</evidence>
<dbReference type="Pfam" id="PF04844">
    <property type="entry name" value="Ovate"/>
    <property type="match status" value="1"/>
</dbReference>
<feature type="region of interest" description="Disordered" evidence="7">
    <location>
        <begin position="34"/>
        <end position="67"/>
    </location>
</feature>
<evidence type="ECO:0000256" key="2">
    <source>
        <dbReference type="ARBA" id="ARBA00022491"/>
    </source>
</evidence>
<evidence type="ECO:0000256" key="5">
    <source>
        <dbReference type="ARBA" id="ARBA00023242"/>
    </source>
</evidence>
<evidence type="ECO:0000259" key="8">
    <source>
        <dbReference type="PROSITE" id="PS51754"/>
    </source>
</evidence>
<protein>
    <recommendedName>
        <fullName evidence="6">Transcription repressor</fullName>
    </recommendedName>
    <alternativeName>
        <fullName evidence="6">Ovate family protein</fullName>
    </alternativeName>
</protein>
<gene>
    <name evidence="9" type="ORF">F0562_018246</name>
</gene>
<dbReference type="GO" id="GO:0045892">
    <property type="term" value="P:negative regulation of DNA-templated transcription"/>
    <property type="evidence" value="ECO:0007669"/>
    <property type="project" value="UniProtKB-UniRule"/>
</dbReference>
<dbReference type="OrthoDB" id="1928390at2759"/>
<evidence type="ECO:0000256" key="4">
    <source>
        <dbReference type="ARBA" id="ARBA00023163"/>
    </source>
</evidence>
<keyword evidence="4 6" id="KW-0804">Transcription</keyword>
<comment type="function">
    <text evidence="6">Transcriptional repressor that regulates multiple aspects of plant growth and development.</text>
</comment>